<sequence length="490" mass="52331">MASKGSGPVTETDAVVVGLGPVGTTYDRKLVDAGIAVHMIEIKDDTIQGGGGSRIANQQSGLGSFNVSNHLGQVAIDDISSPWTFSASRRHPKLERCSLFNGDEWDTLYAEAEKRLRISSTAFDGSIRHQLVKRTLQAADHDGGARELVSMPLPVARNGSGEEGDLEWTRAATVLPQLDTEANGSVANGLLTLHRQTRLTKLVRGDLSGGGRVESALCRDFETDKGFLIKAEIYVICAGALSTPGILHGSGWKTDADGLPALPVASWVLSRDLVNTVPKDPYHLGWNEMAEKHKRENFDDAIPIPLKDLGPHVGAPASERYPWHAEIYRNDDATTPTAEAVDRRMAVDLRWSTYAPSSASGGKGRLAYSDEMTDIYGMPGPIIELQPSSEEADVRRAQDMIQDMCSVASKLGGMLRHATGTTRAGTSRDDSVCDKYGRVWGTDNVVVGGCNVVPAGSACDPTLTAVCFAIAGADKIIEKLAPKAAVAGKN</sequence>
<reference evidence="7 8" key="1">
    <citation type="submission" date="2023-01" db="EMBL/GenBank/DDBJ databases">
        <title>Analysis of 21 Apiospora genomes using comparative genomics revels a genus with tremendous synthesis potential of carbohydrate active enzymes and secondary metabolites.</title>
        <authorList>
            <person name="Sorensen T."/>
        </authorList>
    </citation>
    <scope>NUCLEOTIDE SEQUENCE [LARGE SCALE GENOMIC DNA]</scope>
    <source>
        <strain evidence="7 8">CBS 114990</strain>
    </source>
</reference>
<dbReference type="SUPFAM" id="SSF51905">
    <property type="entry name" value="FAD/NAD(P)-binding domain"/>
    <property type="match status" value="1"/>
</dbReference>
<evidence type="ECO:0000256" key="2">
    <source>
        <dbReference type="ARBA" id="ARBA00010790"/>
    </source>
</evidence>
<dbReference type="InterPro" id="IPR007867">
    <property type="entry name" value="GMC_OxRtase_C"/>
</dbReference>
<evidence type="ECO:0000313" key="7">
    <source>
        <dbReference type="EMBL" id="KAK8094921.1"/>
    </source>
</evidence>
<feature type="domain" description="Glucose-methanol-choline oxidoreductase C-terminal" evidence="6">
    <location>
        <begin position="414"/>
        <end position="469"/>
    </location>
</feature>
<protein>
    <recommendedName>
        <fullName evidence="6">Glucose-methanol-choline oxidoreductase C-terminal domain-containing protein</fullName>
    </recommendedName>
</protein>
<evidence type="ECO:0000256" key="3">
    <source>
        <dbReference type="ARBA" id="ARBA00022630"/>
    </source>
</evidence>
<comment type="similarity">
    <text evidence="2">Belongs to the GMC oxidoreductase family.</text>
</comment>
<evidence type="ECO:0000313" key="8">
    <source>
        <dbReference type="Proteomes" id="UP001433268"/>
    </source>
</evidence>
<dbReference type="PANTHER" id="PTHR42784">
    <property type="entry name" value="PYRANOSE 2-OXIDASE"/>
    <property type="match status" value="1"/>
</dbReference>
<dbReference type="GeneID" id="92038981"/>
<name>A0ABR1XE74_9PEZI</name>
<dbReference type="PANTHER" id="PTHR42784:SF1">
    <property type="entry name" value="PYRANOSE 2-OXIDASE"/>
    <property type="match status" value="1"/>
</dbReference>
<dbReference type="InterPro" id="IPR051473">
    <property type="entry name" value="P2Ox-like"/>
</dbReference>
<dbReference type="Proteomes" id="UP001433268">
    <property type="component" value="Unassembled WGS sequence"/>
</dbReference>
<dbReference type="EMBL" id="JAQQWN010000002">
    <property type="protein sequence ID" value="KAK8094921.1"/>
    <property type="molecule type" value="Genomic_DNA"/>
</dbReference>
<evidence type="ECO:0000256" key="5">
    <source>
        <dbReference type="ARBA" id="ARBA00023002"/>
    </source>
</evidence>
<dbReference type="SUPFAM" id="SSF54373">
    <property type="entry name" value="FAD-linked reductases, C-terminal domain"/>
    <property type="match status" value="1"/>
</dbReference>
<keyword evidence="3" id="KW-0285">Flavoprotein</keyword>
<accession>A0ABR1XE74</accession>
<dbReference type="InterPro" id="IPR036188">
    <property type="entry name" value="FAD/NAD-bd_sf"/>
</dbReference>
<keyword evidence="5" id="KW-0560">Oxidoreductase</keyword>
<keyword evidence="4" id="KW-0274">FAD</keyword>
<dbReference type="Pfam" id="PF05199">
    <property type="entry name" value="GMC_oxred_C"/>
    <property type="match status" value="1"/>
</dbReference>
<gene>
    <name evidence="7" type="ORF">PG997_001606</name>
</gene>
<comment type="caution">
    <text evidence="7">The sequence shown here is derived from an EMBL/GenBank/DDBJ whole genome shotgun (WGS) entry which is preliminary data.</text>
</comment>
<dbReference type="Gene3D" id="3.50.50.60">
    <property type="entry name" value="FAD/NAD(P)-binding domain"/>
    <property type="match status" value="1"/>
</dbReference>
<evidence type="ECO:0000259" key="6">
    <source>
        <dbReference type="Pfam" id="PF05199"/>
    </source>
</evidence>
<proteinExistence type="inferred from homology"/>
<evidence type="ECO:0000256" key="4">
    <source>
        <dbReference type="ARBA" id="ARBA00022827"/>
    </source>
</evidence>
<comment type="cofactor">
    <cofactor evidence="1">
        <name>FAD</name>
        <dbReference type="ChEBI" id="CHEBI:57692"/>
    </cofactor>
</comment>
<dbReference type="RefSeq" id="XP_066675694.1">
    <property type="nucleotide sequence ID" value="XM_066805921.1"/>
</dbReference>
<organism evidence="7 8">
    <name type="scientific">Apiospora hydei</name>
    <dbReference type="NCBI Taxonomy" id="1337664"/>
    <lineage>
        <taxon>Eukaryota</taxon>
        <taxon>Fungi</taxon>
        <taxon>Dikarya</taxon>
        <taxon>Ascomycota</taxon>
        <taxon>Pezizomycotina</taxon>
        <taxon>Sordariomycetes</taxon>
        <taxon>Xylariomycetidae</taxon>
        <taxon>Amphisphaeriales</taxon>
        <taxon>Apiosporaceae</taxon>
        <taxon>Apiospora</taxon>
    </lineage>
</organism>
<evidence type="ECO:0000256" key="1">
    <source>
        <dbReference type="ARBA" id="ARBA00001974"/>
    </source>
</evidence>
<keyword evidence="8" id="KW-1185">Reference proteome</keyword>